<evidence type="ECO:0000256" key="1">
    <source>
        <dbReference type="SAM" id="MobiDB-lite"/>
    </source>
</evidence>
<organism evidence="2 3">
    <name type="scientific">Laccaria amethystina LaAM-08-1</name>
    <dbReference type="NCBI Taxonomy" id="1095629"/>
    <lineage>
        <taxon>Eukaryota</taxon>
        <taxon>Fungi</taxon>
        <taxon>Dikarya</taxon>
        <taxon>Basidiomycota</taxon>
        <taxon>Agaricomycotina</taxon>
        <taxon>Agaricomycetes</taxon>
        <taxon>Agaricomycetidae</taxon>
        <taxon>Agaricales</taxon>
        <taxon>Agaricineae</taxon>
        <taxon>Hydnangiaceae</taxon>
        <taxon>Laccaria</taxon>
    </lineage>
</organism>
<dbReference type="Proteomes" id="UP000054477">
    <property type="component" value="Unassembled WGS sequence"/>
</dbReference>
<dbReference type="SUPFAM" id="SSF102462">
    <property type="entry name" value="Peptidyl-tRNA hydrolase II"/>
    <property type="match status" value="1"/>
</dbReference>
<keyword evidence="3" id="KW-1185">Reference proteome</keyword>
<reference evidence="2 3" key="1">
    <citation type="submission" date="2014-04" db="EMBL/GenBank/DDBJ databases">
        <authorList>
            <consortium name="DOE Joint Genome Institute"/>
            <person name="Kuo A."/>
            <person name="Kohler A."/>
            <person name="Nagy L.G."/>
            <person name="Floudas D."/>
            <person name="Copeland A."/>
            <person name="Barry K.W."/>
            <person name="Cichocki N."/>
            <person name="Veneault-Fourrey C."/>
            <person name="LaButti K."/>
            <person name="Lindquist E.A."/>
            <person name="Lipzen A."/>
            <person name="Lundell T."/>
            <person name="Morin E."/>
            <person name="Murat C."/>
            <person name="Sun H."/>
            <person name="Tunlid A."/>
            <person name="Henrissat B."/>
            <person name="Grigoriev I.V."/>
            <person name="Hibbett D.S."/>
            <person name="Martin F."/>
            <person name="Nordberg H.P."/>
            <person name="Cantor M.N."/>
            <person name="Hua S.X."/>
        </authorList>
    </citation>
    <scope>NUCLEOTIDE SEQUENCE [LARGE SCALE GENOMIC DNA]</scope>
    <source>
        <strain evidence="2 3">LaAM-08-1</strain>
    </source>
</reference>
<dbReference type="HOGENOM" id="CLU_2293501_0_0_1"/>
<evidence type="ECO:0000313" key="2">
    <source>
        <dbReference type="EMBL" id="KIK05609.1"/>
    </source>
</evidence>
<reference evidence="3" key="2">
    <citation type="submission" date="2015-01" db="EMBL/GenBank/DDBJ databases">
        <title>Evolutionary Origins and Diversification of the Mycorrhizal Mutualists.</title>
        <authorList>
            <consortium name="DOE Joint Genome Institute"/>
            <consortium name="Mycorrhizal Genomics Consortium"/>
            <person name="Kohler A."/>
            <person name="Kuo A."/>
            <person name="Nagy L.G."/>
            <person name="Floudas D."/>
            <person name="Copeland A."/>
            <person name="Barry K.W."/>
            <person name="Cichocki N."/>
            <person name="Veneault-Fourrey C."/>
            <person name="LaButti K."/>
            <person name="Lindquist E.A."/>
            <person name="Lipzen A."/>
            <person name="Lundell T."/>
            <person name="Morin E."/>
            <person name="Murat C."/>
            <person name="Riley R."/>
            <person name="Ohm R."/>
            <person name="Sun H."/>
            <person name="Tunlid A."/>
            <person name="Henrissat B."/>
            <person name="Grigoriev I.V."/>
            <person name="Hibbett D.S."/>
            <person name="Martin F."/>
        </authorList>
    </citation>
    <scope>NUCLEOTIDE SEQUENCE [LARGE SCALE GENOMIC DNA]</scope>
    <source>
        <strain evidence="3">LaAM-08-1</strain>
    </source>
</reference>
<evidence type="ECO:0000313" key="3">
    <source>
        <dbReference type="Proteomes" id="UP000054477"/>
    </source>
</evidence>
<protein>
    <submittedName>
        <fullName evidence="2">Uncharacterized protein</fullName>
    </submittedName>
</protein>
<accession>A0A0C9XVI9</accession>
<dbReference type="InterPro" id="IPR023476">
    <property type="entry name" value="Pep_tRNA_hydro_II_dom_sf"/>
</dbReference>
<sequence>MTLVAAYTLAVVASLSFGYWAGTKARSRSDLPTTLEGGMENSVEEVGDGSKDPETDENQGAVGRILPLGEGDDYKLALVVRTDLGMSSGKIAAQ</sequence>
<feature type="region of interest" description="Disordered" evidence="1">
    <location>
        <begin position="29"/>
        <end position="64"/>
    </location>
</feature>
<proteinExistence type="predicted"/>
<dbReference type="EMBL" id="KN838559">
    <property type="protein sequence ID" value="KIK05609.1"/>
    <property type="molecule type" value="Genomic_DNA"/>
</dbReference>
<dbReference type="AlphaFoldDB" id="A0A0C9XVI9"/>
<gene>
    <name evidence="2" type="ORF">K443DRAFT_675162</name>
</gene>
<dbReference type="OrthoDB" id="1733656at2759"/>
<name>A0A0C9XVI9_9AGAR</name>